<sequence length="208" mass="24175">MKKHEVVYEMQFINACKAYEDKIIFKNLNLNFEKNKITVLLAPSGYGKTTLLNIIAGLESLNSGNFIMEAQSISYMFQEDRLLPWLTVYENIAFVLKSNTLKCEIRNIIDKYLDLVNLKEYKDYTLDKLSGGMKRRVALARALAYKSEVLIMDEPFKGLDLSLKREIISGFLKLWEKDKRTVIVVTHDIKEAKLLAHNTYFLEEYSKL</sequence>
<dbReference type="AlphaFoldDB" id="A0A0D0ZXQ8"/>
<dbReference type="PROSITE" id="PS00211">
    <property type="entry name" value="ABC_TRANSPORTER_1"/>
    <property type="match status" value="1"/>
</dbReference>
<protein>
    <submittedName>
        <fullName evidence="5">ABC transporter</fullName>
    </submittedName>
</protein>
<keyword evidence="2" id="KW-0547">Nucleotide-binding</keyword>
<dbReference type="PANTHER" id="PTHR42781:SF8">
    <property type="entry name" value="BICARBONATE TRANSPORT ATP-BINDING PROTEIN CMPC"/>
    <property type="match status" value="1"/>
</dbReference>
<evidence type="ECO:0000313" key="6">
    <source>
        <dbReference type="Proteomes" id="UP000032250"/>
    </source>
</evidence>
<evidence type="ECO:0000256" key="2">
    <source>
        <dbReference type="ARBA" id="ARBA00022741"/>
    </source>
</evidence>
<dbReference type="PANTHER" id="PTHR42781">
    <property type="entry name" value="SPERMIDINE/PUTRESCINE IMPORT ATP-BINDING PROTEIN POTA"/>
    <property type="match status" value="1"/>
</dbReference>
<dbReference type="Gene3D" id="3.40.50.300">
    <property type="entry name" value="P-loop containing nucleotide triphosphate hydrolases"/>
    <property type="match status" value="1"/>
</dbReference>
<dbReference type="EMBL" id="JXSU01000007">
    <property type="protein sequence ID" value="KIS23388.1"/>
    <property type="molecule type" value="Genomic_DNA"/>
</dbReference>
<feature type="domain" description="ABC transporter" evidence="4">
    <location>
        <begin position="10"/>
        <end position="208"/>
    </location>
</feature>
<gene>
    <name evidence="5" type="ORF">N495_07225</name>
</gene>
<dbReference type="SMART" id="SM00382">
    <property type="entry name" value="AAA"/>
    <property type="match status" value="1"/>
</dbReference>
<accession>A0A0D0ZXQ8</accession>
<dbReference type="InterPro" id="IPR003593">
    <property type="entry name" value="AAA+_ATPase"/>
</dbReference>
<dbReference type="Pfam" id="PF00005">
    <property type="entry name" value="ABC_tran"/>
    <property type="match status" value="1"/>
</dbReference>
<dbReference type="GO" id="GO:0016887">
    <property type="term" value="F:ATP hydrolysis activity"/>
    <property type="evidence" value="ECO:0007669"/>
    <property type="project" value="InterPro"/>
</dbReference>
<evidence type="ECO:0000259" key="4">
    <source>
        <dbReference type="PROSITE" id="PS50893"/>
    </source>
</evidence>
<dbReference type="InterPro" id="IPR003439">
    <property type="entry name" value="ABC_transporter-like_ATP-bd"/>
</dbReference>
<evidence type="ECO:0000313" key="5">
    <source>
        <dbReference type="EMBL" id="KIS23388.1"/>
    </source>
</evidence>
<keyword evidence="3" id="KW-0067">ATP-binding</keyword>
<dbReference type="SUPFAM" id="SSF52540">
    <property type="entry name" value="P-loop containing nucleoside triphosphate hydrolases"/>
    <property type="match status" value="1"/>
</dbReference>
<dbReference type="InterPro" id="IPR050093">
    <property type="entry name" value="ABC_SmlMolc_Importer"/>
</dbReference>
<evidence type="ECO:0000256" key="3">
    <source>
        <dbReference type="ARBA" id="ARBA00022840"/>
    </source>
</evidence>
<reference evidence="5 6" key="1">
    <citation type="submission" date="2014-06" db="EMBL/GenBank/DDBJ databases">
        <title>Genome characterization of distinct group I Clostridium botulinum lineages.</title>
        <authorList>
            <person name="Giordani F."/>
            <person name="Anselmo A."/>
            <person name="Fillo S."/>
            <person name="Palozzi A.M."/>
            <person name="Fortunato A."/>
            <person name="Gentile B."/>
            <person name="Ciammaruconi A."/>
            <person name="Anniballi F."/>
            <person name="De Medici D."/>
            <person name="Lista F."/>
        </authorList>
    </citation>
    <scope>NUCLEOTIDE SEQUENCE [LARGE SCALE GENOMIC DNA]</scope>
    <source>
        <strain evidence="5 6">B2 450</strain>
    </source>
</reference>
<dbReference type="PROSITE" id="PS50893">
    <property type="entry name" value="ABC_TRANSPORTER_2"/>
    <property type="match status" value="1"/>
</dbReference>
<keyword evidence="1" id="KW-0813">Transport</keyword>
<dbReference type="GO" id="GO:0005524">
    <property type="term" value="F:ATP binding"/>
    <property type="evidence" value="ECO:0007669"/>
    <property type="project" value="UniProtKB-KW"/>
</dbReference>
<dbReference type="HOGENOM" id="CLU_000604_1_22_9"/>
<dbReference type="Proteomes" id="UP000032250">
    <property type="component" value="Unassembled WGS sequence"/>
</dbReference>
<proteinExistence type="predicted"/>
<dbReference type="InterPro" id="IPR017871">
    <property type="entry name" value="ABC_transporter-like_CS"/>
</dbReference>
<organism evidence="5 6">
    <name type="scientific">Clostridium botulinum B2 450</name>
    <dbReference type="NCBI Taxonomy" id="1379739"/>
    <lineage>
        <taxon>Bacteria</taxon>
        <taxon>Bacillati</taxon>
        <taxon>Bacillota</taxon>
        <taxon>Clostridia</taxon>
        <taxon>Eubacteriales</taxon>
        <taxon>Clostridiaceae</taxon>
        <taxon>Clostridium</taxon>
    </lineage>
</organism>
<comment type="caution">
    <text evidence="5">The sequence shown here is derived from an EMBL/GenBank/DDBJ whole genome shotgun (WGS) entry which is preliminary data.</text>
</comment>
<dbReference type="InterPro" id="IPR027417">
    <property type="entry name" value="P-loop_NTPase"/>
</dbReference>
<name>A0A0D0ZXQ8_CLOBO</name>
<evidence type="ECO:0000256" key="1">
    <source>
        <dbReference type="ARBA" id="ARBA00022448"/>
    </source>
</evidence>
<dbReference type="PATRIC" id="fig|1379739.3.peg.1785"/>